<sequence length="132" mass="15172">MKLNELASVRTNNVNDPEMTTKIQGVWGEAQAKLTQKMPLYGVYHAYESDYKGDYTLSIACEAGEEGAFLMIDDRAMYQVFPVDTSQERAVYQTWQRIWALEEQGDLSRSYKFDYEKYATDGSIEIFLGIHS</sequence>
<reference evidence="1" key="1">
    <citation type="submission" date="2020-12" db="EMBL/GenBank/DDBJ databases">
        <title>Vagococcus allomyrinae sp. nov. and Enterococcus lavae sp. nov., isolated from the larvae of Allomyrina dichotoma.</title>
        <authorList>
            <person name="Lee S.D."/>
        </authorList>
    </citation>
    <scope>NUCLEOTIDE SEQUENCE</scope>
    <source>
        <strain evidence="1">BWB3-3</strain>
    </source>
</reference>
<dbReference type="EMBL" id="JAEEGA010000001">
    <property type="protein sequence ID" value="MBP1039831.1"/>
    <property type="molecule type" value="Genomic_DNA"/>
</dbReference>
<dbReference type="PANTHER" id="PTHR36444">
    <property type="entry name" value="TRANSCRIPTIONAL REGULATOR PROTEIN YOBU-RELATED"/>
    <property type="match status" value="1"/>
</dbReference>
<dbReference type="AlphaFoldDB" id="A0A940PAG1"/>
<protein>
    <submittedName>
        <fullName evidence="1">Effector binding domain-containing protein</fullName>
    </submittedName>
</protein>
<name>A0A940PAG1_9ENTE</name>
<dbReference type="InterPro" id="IPR011256">
    <property type="entry name" value="Reg_factor_effector_dom_sf"/>
</dbReference>
<proteinExistence type="predicted"/>
<comment type="caution">
    <text evidence="1">The sequence shown here is derived from an EMBL/GenBank/DDBJ whole genome shotgun (WGS) entry which is preliminary data.</text>
</comment>
<gene>
    <name evidence="1" type="ORF">I6N95_02290</name>
</gene>
<dbReference type="RefSeq" id="WP_209524715.1">
    <property type="nucleotide sequence ID" value="NZ_JAEEGA010000001.1"/>
</dbReference>
<evidence type="ECO:0000313" key="1">
    <source>
        <dbReference type="EMBL" id="MBP1039831.1"/>
    </source>
</evidence>
<organism evidence="1 2">
    <name type="scientific">Vagococcus allomyrinae</name>
    <dbReference type="NCBI Taxonomy" id="2794353"/>
    <lineage>
        <taxon>Bacteria</taxon>
        <taxon>Bacillati</taxon>
        <taxon>Bacillota</taxon>
        <taxon>Bacilli</taxon>
        <taxon>Lactobacillales</taxon>
        <taxon>Enterococcaceae</taxon>
        <taxon>Vagococcus</taxon>
    </lineage>
</organism>
<dbReference type="PANTHER" id="PTHR36444:SF2">
    <property type="entry name" value="TRANSCRIPTIONAL REGULATOR PROTEIN YOBU-RELATED"/>
    <property type="match status" value="1"/>
</dbReference>
<accession>A0A940PAG1</accession>
<dbReference type="InterPro" id="IPR053182">
    <property type="entry name" value="YobU-like_regulator"/>
</dbReference>
<keyword evidence="2" id="KW-1185">Reference proteome</keyword>
<evidence type="ECO:0000313" key="2">
    <source>
        <dbReference type="Proteomes" id="UP000674938"/>
    </source>
</evidence>
<dbReference type="Gene3D" id="3.20.80.10">
    <property type="entry name" value="Regulatory factor, effector binding domain"/>
    <property type="match status" value="1"/>
</dbReference>
<dbReference type="Proteomes" id="UP000674938">
    <property type="component" value="Unassembled WGS sequence"/>
</dbReference>